<gene>
    <name evidence="1" type="ORF">CLIM01_15247</name>
</gene>
<dbReference type="EMBL" id="JARUPT010001713">
    <property type="protein sequence ID" value="KAK0367396.1"/>
    <property type="molecule type" value="Genomic_DNA"/>
</dbReference>
<keyword evidence="2" id="KW-1185">Reference proteome</keyword>
<reference evidence="1" key="1">
    <citation type="submission" date="2023-04" db="EMBL/GenBank/DDBJ databases">
        <title>Colletotrichum limetticola genome sequence.</title>
        <authorList>
            <person name="Baroncelli R."/>
        </authorList>
    </citation>
    <scope>NUCLEOTIDE SEQUENCE</scope>
    <source>
        <strain evidence="1">KLA-Anderson</strain>
    </source>
</reference>
<proteinExistence type="predicted"/>
<comment type="caution">
    <text evidence="1">The sequence shown here is derived from an EMBL/GenBank/DDBJ whole genome shotgun (WGS) entry which is preliminary data.</text>
</comment>
<protein>
    <submittedName>
        <fullName evidence="1">Uncharacterized protein</fullName>
    </submittedName>
</protein>
<sequence length="60" mass="6959">MYLEGTDVVNELKENIRISREQFDAIIAMYKKTLAGSSKRRTLRQRIFRPSLLGARNDTS</sequence>
<dbReference type="Proteomes" id="UP001169217">
    <property type="component" value="Unassembled WGS sequence"/>
</dbReference>
<name>A0ABQ9PAH3_9PEZI</name>
<evidence type="ECO:0000313" key="2">
    <source>
        <dbReference type="Proteomes" id="UP001169217"/>
    </source>
</evidence>
<accession>A0ABQ9PAH3</accession>
<evidence type="ECO:0000313" key="1">
    <source>
        <dbReference type="EMBL" id="KAK0367396.1"/>
    </source>
</evidence>
<organism evidence="1 2">
    <name type="scientific">Colletotrichum limetticola</name>
    <dbReference type="NCBI Taxonomy" id="1209924"/>
    <lineage>
        <taxon>Eukaryota</taxon>
        <taxon>Fungi</taxon>
        <taxon>Dikarya</taxon>
        <taxon>Ascomycota</taxon>
        <taxon>Pezizomycotina</taxon>
        <taxon>Sordariomycetes</taxon>
        <taxon>Hypocreomycetidae</taxon>
        <taxon>Glomerellales</taxon>
        <taxon>Glomerellaceae</taxon>
        <taxon>Colletotrichum</taxon>
        <taxon>Colletotrichum acutatum species complex</taxon>
    </lineage>
</organism>